<dbReference type="InterPro" id="IPR012171">
    <property type="entry name" value="Fatty_acid_desaturase"/>
</dbReference>
<dbReference type="Proteomes" id="UP000298030">
    <property type="component" value="Unassembled WGS sequence"/>
</dbReference>
<proteinExistence type="predicted"/>
<dbReference type="STRING" id="71717.A0A4Y7T6L5"/>
<dbReference type="CDD" id="cd03507">
    <property type="entry name" value="Delta12-FADS-like"/>
    <property type="match status" value="1"/>
</dbReference>
<dbReference type="GO" id="GO:0006629">
    <property type="term" value="P:lipid metabolic process"/>
    <property type="evidence" value="ECO:0007669"/>
    <property type="project" value="InterPro"/>
</dbReference>
<dbReference type="GO" id="GO:0016491">
    <property type="term" value="F:oxidoreductase activity"/>
    <property type="evidence" value="ECO:0007669"/>
    <property type="project" value="InterPro"/>
</dbReference>
<sequence>MGFARDLHEIPRPGLYQSTLIPPFPATAMVFFWRNSPEYESRVGKPFKPPIATLKDIHDAVPKQLLQKNHFKSALYVVRDAVLAAFLYSCASRISPWADADACAWSTYWVFQSLVGAGIFCIGHDAGHSSLFESKTVNNLVGFICHSYLLIPYFSWRTTHHAHHKATGSMERDENYVPYTRSKFNLPPESKATSFDYAEVFEETPFFTLFRMTIMQTFGWWMYLTQNTMGAPHHPPGTNHFGTGSSLFKEEQRMSIVLSNAGIGCMALLLYLSGREFFLWYYLPPIVMFTYLHHSDPTIPHYRKAEWNFLRGATATVDRPLLGWFGRFFFHNISHDHIAHHNGPEITVRIKEILQDDYNYDSTPSFYALYRSFTECLFVEEDADIVFYKNKEGNAVRAVDPVYFKRSE</sequence>
<dbReference type="AlphaFoldDB" id="A0A4Y7T6L5"/>
<evidence type="ECO:0000259" key="1">
    <source>
        <dbReference type="Pfam" id="PF00487"/>
    </source>
</evidence>
<dbReference type="OrthoDB" id="1461976at2759"/>
<protein>
    <recommendedName>
        <fullName evidence="1">Fatty acid desaturase domain-containing protein</fullName>
    </recommendedName>
</protein>
<gene>
    <name evidence="2" type="ORF">FA13DRAFT_1734161</name>
</gene>
<reference evidence="2 3" key="1">
    <citation type="journal article" date="2019" name="Nat. Ecol. Evol.">
        <title>Megaphylogeny resolves global patterns of mushroom evolution.</title>
        <authorList>
            <person name="Varga T."/>
            <person name="Krizsan K."/>
            <person name="Foldi C."/>
            <person name="Dima B."/>
            <person name="Sanchez-Garcia M."/>
            <person name="Sanchez-Ramirez S."/>
            <person name="Szollosi G.J."/>
            <person name="Szarkandi J.G."/>
            <person name="Papp V."/>
            <person name="Albert L."/>
            <person name="Andreopoulos W."/>
            <person name="Angelini C."/>
            <person name="Antonin V."/>
            <person name="Barry K.W."/>
            <person name="Bougher N.L."/>
            <person name="Buchanan P."/>
            <person name="Buyck B."/>
            <person name="Bense V."/>
            <person name="Catcheside P."/>
            <person name="Chovatia M."/>
            <person name="Cooper J."/>
            <person name="Damon W."/>
            <person name="Desjardin D."/>
            <person name="Finy P."/>
            <person name="Geml J."/>
            <person name="Haridas S."/>
            <person name="Hughes K."/>
            <person name="Justo A."/>
            <person name="Karasinski D."/>
            <person name="Kautmanova I."/>
            <person name="Kiss B."/>
            <person name="Kocsube S."/>
            <person name="Kotiranta H."/>
            <person name="LaButti K.M."/>
            <person name="Lechner B.E."/>
            <person name="Liimatainen K."/>
            <person name="Lipzen A."/>
            <person name="Lukacs Z."/>
            <person name="Mihaltcheva S."/>
            <person name="Morgado L.N."/>
            <person name="Niskanen T."/>
            <person name="Noordeloos M.E."/>
            <person name="Ohm R.A."/>
            <person name="Ortiz-Santana B."/>
            <person name="Ovrebo C."/>
            <person name="Racz N."/>
            <person name="Riley R."/>
            <person name="Savchenko A."/>
            <person name="Shiryaev A."/>
            <person name="Soop K."/>
            <person name="Spirin V."/>
            <person name="Szebenyi C."/>
            <person name="Tomsovsky M."/>
            <person name="Tulloss R.E."/>
            <person name="Uehling J."/>
            <person name="Grigoriev I.V."/>
            <person name="Vagvolgyi C."/>
            <person name="Papp T."/>
            <person name="Martin F.M."/>
            <person name="Miettinen O."/>
            <person name="Hibbett D.S."/>
            <person name="Nagy L.G."/>
        </authorList>
    </citation>
    <scope>NUCLEOTIDE SEQUENCE [LARGE SCALE GENOMIC DNA]</scope>
    <source>
        <strain evidence="2 3">FP101781</strain>
    </source>
</reference>
<feature type="domain" description="Fatty acid desaturase" evidence="1">
    <location>
        <begin position="105"/>
        <end position="344"/>
    </location>
</feature>
<keyword evidence="3" id="KW-1185">Reference proteome</keyword>
<comment type="caution">
    <text evidence="2">The sequence shown here is derived from an EMBL/GenBank/DDBJ whole genome shotgun (WGS) entry which is preliminary data.</text>
</comment>
<dbReference type="PANTHER" id="PTHR32100">
    <property type="entry name" value="OMEGA-6 FATTY ACID DESATURASE, CHLOROPLASTIC"/>
    <property type="match status" value="1"/>
</dbReference>
<dbReference type="EMBL" id="QPFP01000025">
    <property type="protein sequence ID" value="TEB29826.1"/>
    <property type="molecule type" value="Genomic_DNA"/>
</dbReference>
<evidence type="ECO:0000313" key="3">
    <source>
        <dbReference type="Proteomes" id="UP000298030"/>
    </source>
</evidence>
<name>A0A4Y7T6L5_COPMI</name>
<dbReference type="InterPro" id="IPR005804">
    <property type="entry name" value="FA_desaturase_dom"/>
</dbReference>
<dbReference type="Pfam" id="PF00487">
    <property type="entry name" value="FA_desaturase"/>
    <property type="match status" value="1"/>
</dbReference>
<organism evidence="2 3">
    <name type="scientific">Coprinellus micaceus</name>
    <name type="common">Glistening ink-cap mushroom</name>
    <name type="synonym">Coprinus micaceus</name>
    <dbReference type="NCBI Taxonomy" id="71717"/>
    <lineage>
        <taxon>Eukaryota</taxon>
        <taxon>Fungi</taxon>
        <taxon>Dikarya</taxon>
        <taxon>Basidiomycota</taxon>
        <taxon>Agaricomycotina</taxon>
        <taxon>Agaricomycetes</taxon>
        <taxon>Agaricomycetidae</taxon>
        <taxon>Agaricales</taxon>
        <taxon>Agaricineae</taxon>
        <taxon>Psathyrellaceae</taxon>
        <taxon>Coprinellus</taxon>
    </lineage>
</organism>
<evidence type="ECO:0000313" key="2">
    <source>
        <dbReference type="EMBL" id="TEB29826.1"/>
    </source>
</evidence>
<accession>A0A4Y7T6L5</accession>